<evidence type="ECO:0000313" key="2">
    <source>
        <dbReference type="EMBL" id="QFU96923.1"/>
    </source>
</evidence>
<dbReference type="Pfam" id="PF13657">
    <property type="entry name" value="Couple_hipA"/>
    <property type="match status" value="1"/>
</dbReference>
<keyword evidence="2" id="KW-0808">Transferase</keyword>
<dbReference type="InterPro" id="IPR017508">
    <property type="entry name" value="HipA_N1"/>
</dbReference>
<proteinExistence type="predicted"/>
<dbReference type="EMBL" id="CP045529">
    <property type="protein sequence ID" value="QFU96923.1"/>
    <property type="molecule type" value="Genomic_DNA"/>
</dbReference>
<accession>A0A5P9Q6A7</accession>
<gene>
    <name evidence="2" type="ORF">KDY119_00414</name>
</gene>
<dbReference type="GO" id="GO:0004674">
    <property type="term" value="F:protein serine/threonine kinase activity"/>
    <property type="evidence" value="ECO:0007669"/>
    <property type="project" value="UniProtKB-KW"/>
</dbReference>
<dbReference type="NCBIfam" id="TIGR03071">
    <property type="entry name" value="couple_hipA"/>
    <property type="match status" value="1"/>
</dbReference>
<keyword evidence="2" id="KW-0418">Kinase</keyword>
<dbReference type="EC" id="2.7.11.1" evidence="2"/>
<sequence length="105" mass="11676">MADLVVELYGTRVGMLVGPWRTFDFLPEPAAVERFGLDSPILSVSIPLVAAPVRARKERRRNFFRELLPEGRMLSRLAQEAAVPEQDVIGLLRAYGRDVAGAVQI</sequence>
<keyword evidence="2" id="KW-0723">Serine/threonine-protein kinase</keyword>
<keyword evidence="3" id="KW-1185">Reference proteome</keyword>
<organism evidence="2 3">
    <name type="scientific">Luteimicrobium xylanilyticum</name>
    <dbReference type="NCBI Taxonomy" id="1133546"/>
    <lineage>
        <taxon>Bacteria</taxon>
        <taxon>Bacillati</taxon>
        <taxon>Actinomycetota</taxon>
        <taxon>Actinomycetes</taxon>
        <taxon>Micrococcales</taxon>
        <taxon>Luteimicrobium</taxon>
    </lineage>
</organism>
<dbReference type="KEGG" id="lxl:KDY119_00414"/>
<dbReference type="RefSeq" id="WP_227994474.1">
    <property type="nucleotide sequence ID" value="NZ_BAABIH010000013.1"/>
</dbReference>
<reference evidence="2 3" key="1">
    <citation type="submission" date="2019-10" db="EMBL/GenBank/DDBJ databases">
        <title>Genome sequence of Luteimicrobium xylanilyticum HY-24.</title>
        <authorList>
            <person name="Kim D.Y."/>
            <person name="Park H.-Y."/>
        </authorList>
    </citation>
    <scope>NUCLEOTIDE SEQUENCE [LARGE SCALE GENOMIC DNA]</scope>
    <source>
        <strain evidence="2 3">HY-24</strain>
    </source>
</reference>
<name>A0A5P9Q6A7_9MICO</name>
<dbReference type="AlphaFoldDB" id="A0A5P9Q6A7"/>
<evidence type="ECO:0000259" key="1">
    <source>
        <dbReference type="Pfam" id="PF13657"/>
    </source>
</evidence>
<protein>
    <submittedName>
        <fullName evidence="2">Non-specific serine/threonine protein kinase</fullName>
        <ecNumber evidence="2">2.7.11.1</ecNumber>
    </submittedName>
</protein>
<feature type="domain" description="HipA N-terminal subdomain 1" evidence="1">
    <location>
        <begin position="6"/>
        <end position="105"/>
    </location>
</feature>
<evidence type="ECO:0000313" key="3">
    <source>
        <dbReference type="Proteomes" id="UP000326702"/>
    </source>
</evidence>
<dbReference type="Proteomes" id="UP000326702">
    <property type="component" value="Chromosome"/>
</dbReference>